<gene>
    <name evidence="7" type="primary">uxaC</name>
    <name evidence="8" type="ORF">B9T62_06280</name>
</gene>
<keyword evidence="9" id="KW-1185">Reference proteome</keyword>
<evidence type="ECO:0000256" key="5">
    <source>
        <dbReference type="ARBA" id="ARBA00020555"/>
    </source>
</evidence>
<dbReference type="NCBIfam" id="NF002794">
    <property type="entry name" value="PRK02925.1"/>
    <property type="match status" value="1"/>
</dbReference>
<dbReference type="InterPro" id="IPR032466">
    <property type="entry name" value="Metal_Hydrolase"/>
</dbReference>
<comment type="catalytic activity">
    <reaction evidence="1 7">
        <text>D-glucuronate = D-fructuronate</text>
        <dbReference type="Rhea" id="RHEA:13049"/>
        <dbReference type="ChEBI" id="CHEBI:58720"/>
        <dbReference type="ChEBI" id="CHEBI:59863"/>
        <dbReference type="EC" id="5.3.1.12"/>
    </reaction>
</comment>
<organism evidence="8 9">
    <name type="scientific">Paenibacillus donghaensis</name>
    <dbReference type="NCBI Taxonomy" id="414771"/>
    <lineage>
        <taxon>Bacteria</taxon>
        <taxon>Bacillati</taxon>
        <taxon>Bacillota</taxon>
        <taxon>Bacilli</taxon>
        <taxon>Bacillales</taxon>
        <taxon>Paenibacillaceae</taxon>
        <taxon>Paenibacillus</taxon>
    </lineage>
</organism>
<evidence type="ECO:0000313" key="8">
    <source>
        <dbReference type="EMBL" id="ASA26201.1"/>
    </source>
</evidence>
<evidence type="ECO:0000256" key="3">
    <source>
        <dbReference type="ARBA" id="ARBA00008397"/>
    </source>
</evidence>
<sequence>MTTFIHEDFLLQNETARKLYHDYAEAQPIIDYHCHLDPKAIAENHRFSNISELWLSGDHYKWRAMRMYGVEERYITGDASAEEKFKKWSEVLPYTLGNPLLHWSALELKAYFGVEDLLTSDNWEEIYKRCNEVIAQPDFTVQELITRSNVKWICTTDDPVDDLRYHKQLAEQQTFTTKVTPTFRPDKALQIGAPAFGEYLTLLENAAGYAIDSYALMKQAMLERMDYFHQAGCMISDHGFSTLPYAEASLSELEAIFTKRLEGASLSGLECDQYITALFLAMGRKYAELGWAMQLHIGAIRNPNSRMFRELGADSGYDTIGDGNYADNLYRLLDALDVSNQLPKTILYNLNAVHNDVLATMAGSFQQSGVRAKVQFGSGWWYNDQKDGMLKQLTSLSSLGQLGCFVGMLTDSRSFLSYTRHEYFRRILCNLLGGWAESGEVPKDIPFLGRIVEDICFNNANNYFGLDQRV</sequence>
<dbReference type="RefSeq" id="WP_087920147.1">
    <property type="nucleotide sequence ID" value="NZ_CP021780.1"/>
</dbReference>
<dbReference type="UniPathway" id="UPA00246"/>
<dbReference type="SUPFAM" id="SSF51556">
    <property type="entry name" value="Metallo-dependent hydrolases"/>
    <property type="match status" value="1"/>
</dbReference>
<comment type="pathway">
    <text evidence="2 7">Carbohydrate metabolism; pentose and glucuronate interconversion.</text>
</comment>
<dbReference type="Gene3D" id="3.20.20.140">
    <property type="entry name" value="Metal-dependent hydrolases"/>
    <property type="match status" value="1"/>
</dbReference>
<comment type="similarity">
    <text evidence="3 7">Belongs to the metallo-dependent hydrolases superfamily. Uronate isomerase family.</text>
</comment>
<dbReference type="GO" id="GO:0008880">
    <property type="term" value="F:glucuronate isomerase activity"/>
    <property type="evidence" value="ECO:0007669"/>
    <property type="project" value="UniProtKB-UniRule"/>
</dbReference>
<dbReference type="KEGG" id="pdh:B9T62_06280"/>
<evidence type="ECO:0000313" key="9">
    <source>
        <dbReference type="Proteomes" id="UP000249890"/>
    </source>
</evidence>
<dbReference type="AlphaFoldDB" id="A0A2Z2KX62"/>
<dbReference type="GO" id="GO:0019698">
    <property type="term" value="P:D-galacturonate catabolic process"/>
    <property type="evidence" value="ECO:0007669"/>
    <property type="project" value="TreeGrafter"/>
</dbReference>
<dbReference type="InterPro" id="IPR003766">
    <property type="entry name" value="Uronate_isomerase"/>
</dbReference>
<protein>
    <recommendedName>
        <fullName evidence="5 7">Uronate isomerase</fullName>
        <ecNumber evidence="4 7">5.3.1.12</ecNumber>
    </recommendedName>
    <alternativeName>
        <fullName evidence="7">Glucuronate isomerase</fullName>
    </alternativeName>
    <alternativeName>
        <fullName evidence="7">Uronic isomerase</fullName>
    </alternativeName>
</protein>
<keyword evidence="6 7" id="KW-0413">Isomerase</keyword>
<comment type="catalytic activity">
    <reaction evidence="7">
        <text>aldehydo-D-galacturonate = keto-D-tagaturonate</text>
        <dbReference type="Rhea" id="RHEA:27702"/>
        <dbReference type="ChEBI" id="CHEBI:12952"/>
        <dbReference type="ChEBI" id="CHEBI:17886"/>
    </reaction>
</comment>
<dbReference type="EMBL" id="CP021780">
    <property type="protein sequence ID" value="ASA26201.1"/>
    <property type="molecule type" value="Genomic_DNA"/>
</dbReference>
<proteinExistence type="inferred from homology"/>
<evidence type="ECO:0000256" key="4">
    <source>
        <dbReference type="ARBA" id="ARBA00012546"/>
    </source>
</evidence>
<evidence type="ECO:0000256" key="2">
    <source>
        <dbReference type="ARBA" id="ARBA00004892"/>
    </source>
</evidence>
<dbReference type="GO" id="GO:0042840">
    <property type="term" value="P:D-glucuronate catabolic process"/>
    <property type="evidence" value="ECO:0007669"/>
    <property type="project" value="TreeGrafter"/>
</dbReference>
<dbReference type="HAMAP" id="MF_00675">
    <property type="entry name" value="UxaC"/>
    <property type="match status" value="1"/>
</dbReference>
<evidence type="ECO:0000256" key="6">
    <source>
        <dbReference type="ARBA" id="ARBA00023235"/>
    </source>
</evidence>
<dbReference type="EC" id="5.3.1.12" evidence="4 7"/>
<reference evidence="8 9" key="1">
    <citation type="submission" date="2017-06" db="EMBL/GenBank/DDBJ databases">
        <title>Complete genome sequence of Paenibacillus donghaensis KCTC 13049T isolated from East Sea sediment, South Korea.</title>
        <authorList>
            <person name="Jung B.K."/>
            <person name="Hong S.-J."/>
            <person name="Shin J.-H."/>
        </authorList>
    </citation>
    <scope>NUCLEOTIDE SEQUENCE [LARGE SCALE GENOMIC DNA]</scope>
    <source>
        <strain evidence="8 9">KCTC 13049</strain>
    </source>
</reference>
<name>A0A2Z2KX62_9BACL</name>
<dbReference type="Proteomes" id="UP000249890">
    <property type="component" value="Chromosome"/>
</dbReference>
<dbReference type="Gene3D" id="1.10.2020.10">
    <property type="entry name" value="uronate isomerase, domain 2, chain A"/>
    <property type="match status" value="1"/>
</dbReference>
<dbReference type="PANTHER" id="PTHR30068">
    <property type="entry name" value="URONATE ISOMERASE"/>
    <property type="match status" value="1"/>
</dbReference>
<evidence type="ECO:0000256" key="1">
    <source>
        <dbReference type="ARBA" id="ARBA00001165"/>
    </source>
</evidence>
<dbReference type="OrthoDB" id="9766564at2"/>
<evidence type="ECO:0000256" key="7">
    <source>
        <dbReference type="HAMAP-Rule" id="MF_00675"/>
    </source>
</evidence>
<accession>A0A2Z2KX62</accession>
<dbReference type="Pfam" id="PF02614">
    <property type="entry name" value="UxaC"/>
    <property type="match status" value="1"/>
</dbReference>
<dbReference type="PANTHER" id="PTHR30068:SF4">
    <property type="entry name" value="URONATE ISOMERASE"/>
    <property type="match status" value="1"/>
</dbReference>